<dbReference type="InterPro" id="IPR027396">
    <property type="entry name" value="DsrEFH-like"/>
</dbReference>
<dbReference type="Proteomes" id="UP000092809">
    <property type="component" value="Chromosome I"/>
</dbReference>
<dbReference type="InterPro" id="IPR007215">
    <property type="entry name" value="Sulphur_relay_TusB/DsrH"/>
</dbReference>
<dbReference type="KEGG" id="senm:TRABTM_A_02870"/>
<dbReference type="Gene3D" id="3.40.1260.10">
    <property type="entry name" value="DsrEFH-like"/>
    <property type="match status" value="1"/>
</dbReference>
<evidence type="ECO:0000313" key="1">
    <source>
        <dbReference type="EMBL" id="SBT82124.1"/>
    </source>
</evidence>
<dbReference type="SUPFAM" id="SSF75169">
    <property type="entry name" value="DsrEFH-like"/>
    <property type="match status" value="1"/>
</dbReference>
<protein>
    <submittedName>
        <fullName evidence="1">Protein TusB</fullName>
    </submittedName>
</protein>
<dbReference type="GO" id="GO:1990228">
    <property type="term" value="C:sulfurtransferase complex"/>
    <property type="evidence" value="ECO:0007669"/>
    <property type="project" value="TreeGrafter"/>
</dbReference>
<dbReference type="PANTHER" id="PTHR37526">
    <property type="entry name" value="PROTEIN TUSB"/>
    <property type="match status" value="1"/>
</dbReference>
<dbReference type="Pfam" id="PF04077">
    <property type="entry name" value="DsrH"/>
    <property type="match status" value="1"/>
</dbReference>
<sequence length="112" mass="13249">MLCYIILYFFMLYILNRSPYLSDFKSVLRIINCNEDCNDDFNDDLLLISDGVILGLNNSFFSKKIKNSMNIYALKNDIEARGLFSYYLSNIKLIDYIDFIKLTEKNLQQVTW</sequence>
<keyword evidence="2" id="KW-1185">Reference proteome</keyword>
<dbReference type="STRING" id="1835721.TRABTM_A_02870"/>
<dbReference type="AlphaFoldDB" id="A0A1C3L4D1"/>
<name>A0A1C3L4D1_9ENTR</name>
<evidence type="ECO:0000313" key="2">
    <source>
        <dbReference type="Proteomes" id="UP000092809"/>
    </source>
</evidence>
<proteinExistence type="predicted"/>
<accession>A0A1C3L4D1</accession>
<dbReference type="PANTHER" id="PTHR37526:SF1">
    <property type="entry name" value="PROTEIN TUSB"/>
    <property type="match status" value="1"/>
</dbReference>
<reference evidence="2" key="1">
    <citation type="submission" date="2016-06" db="EMBL/GenBank/DDBJ databases">
        <authorList>
            <person name="Szabo Gitta"/>
        </authorList>
    </citation>
    <scope>NUCLEOTIDE SEQUENCE [LARGE SCALE GENOMIC DNA]</scope>
</reference>
<organism evidence="1 2">
    <name type="scientific">secondary endosymbiont of Trabutina mannipara</name>
    <dbReference type="NCBI Taxonomy" id="1835721"/>
    <lineage>
        <taxon>Bacteria</taxon>
        <taxon>Pseudomonadati</taxon>
        <taxon>Pseudomonadota</taxon>
        <taxon>Gammaproteobacteria</taxon>
        <taxon>Enterobacterales</taxon>
        <taxon>Enterobacteriaceae</taxon>
    </lineage>
</organism>
<dbReference type="NCBIfam" id="TIGR03011">
    <property type="entry name" value="sulf_tusB_dsrH"/>
    <property type="match status" value="1"/>
</dbReference>
<dbReference type="EMBL" id="LT594522">
    <property type="protein sequence ID" value="SBT82124.1"/>
    <property type="molecule type" value="Genomic_DNA"/>
</dbReference>
<gene>
    <name evidence="1" type="primary">tusB</name>
    <name evidence="1" type="ORF">TRABTM_A_02870</name>
</gene>
<dbReference type="GO" id="GO:0002143">
    <property type="term" value="P:tRNA wobble position uridine thiolation"/>
    <property type="evidence" value="ECO:0007669"/>
    <property type="project" value="InterPro"/>
</dbReference>